<dbReference type="PIRSF" id="PIRSF002070">
    <property type="entry name" value="SSB"/>
    <property type="match status" value="1"/>
</dbReference>
<dbReference type="GO" id="GO:0003697">
    <property type="term" value="F:single-stranded DNA binding"/>
    <property type="evidence" value="ECO:0007669"/>
    <property type="project" value="UniProtKB-UniRule"/>
</dbReference>
<dbReference type="InterPro" id="IPR012340">
    <property type="entry name" value="NA-bd_OB-fold"/>
</dbReference>
<name>A0AA37IWU3_9FIRM</name>
<proteinExistence type="inferred from homology"/>
<protein>
    <recommendedName>
        <fullName evidence="2 3">Single-stranded DNA-binding protein</fullName>
        <shortName evidence="2">SSB</shortName>
    </recommendedName>
</protein>
<evidence type="ECO:0000313" key="5">
    <source>
        <dbReference type="EMBL" id="GJN63773.1"/>
    </source>
</evidence>
<comment type="caution">
    <text evidence="2">Lacks conserved residue(s) required for the propagation of feature annotation.</text>
</comment>
<dbReference type="InterPro" id="IPR000424">
    <property type="entry name" value="Primosome_PriB/ssb"/>
</dbReference>
<keyword evidence="6" id="KW-1185">Reference proteome</keyword>
<comment type="subunit">
    <text evidence="2">Homotetramer.</text>
</comment>
<dbReference type="SUPFAM" id="SSF50249">
    <property type="entry name" value="Nucleic acid-binding proteins"/>
    <property type="match status" value="1"/>
</dbReference>
<keyword evidence="1 2" id="KW-0238">DNA-binding</keyword>
<dbReference type="GO" id="GO:0009295">
    <property type="term" value="C:nucleoid"/>
    <property type="evidence" value="ECO:0007669"/>
    <property type="project" value="TreeGrafter"/>
</dbReference>
<dbReference type="GO" id="GO:0006260">
    <property type="term" value="P:DNA replication"/>
    <property type="evidence" value="ECO:0007669"/>
    <property type="project" value="InterPro"/>
</dbReference>
<organism evidence="5 6">
    <name type="scientific">Faecalibacterium gallinarum</name>
    <dbReference type="NCBI Taxonomy" id="2903556"/>
    <lineage>
        <taxon>Bacteria</taxon>
        <taxon>Bacillati</taxon>
        <taxon>Bacillota</taxon>
        <taxon>Clostridia</taxon>
        <taxon>Eubacteriales</taxon>
        <taxon>Oscillospiraceae</taxon>
        <taxon>Faecalibacterium</taxon>
    </lineage>
</organism>
<sequence length="159" mass="17263">MLNVVAIMGRLVADPELRTTPNGISVASFRIACDRNFARQGEQRQTDFFDVVAWRQQAEFVCKYFQKGSLIAIEGNLQSRQYQDKNGNNRNAIEIVANNISFAGPKNSGNTGSGAPYQGGPSYQNAQHARPAAVEAAPSYSAGSADDFAVIDDNDDLPF</sequence>
<dbReference type="PANTHER" id="PTHR10302:SF27">
    <property type="entry name" value="SINGLE-STRANDED DNA-BINDING PROTEIN"/>
    <property type="match status" value="1"/>
</dbReference>
<dbReference type="Proteomes" id="UP001055185">
    <property type="component" value="Unassembled WGS sequence"/>
</dbReference>
<evidence type="ECO:0000256" key="2">
    <source>
        <dbReference type="HAMAP-Rule" id="MF_00984"/>
    </source>
</evidence>
<dbReference type="RefSeq" id="WP_238315960.1">
    <property type="nucleotide sequence ID" value="NZ_BQKV01000018.1"/>
</dbReference>
<dbReference type="HAMAP" id="MF_00984">
    <property type="entry name" value="SSB"/>
    <property type="match status" value="1"/>
</dbReference>
<reference evidence="5" key="1">
    <citation type="journal article" date="2022" name="Int. J. Syst. Evol. Microbiol.">
        <title>Genome-based, phenotypic and chemotaxonomic classification of Faecalibacterium strains: proposal of three novel species Faecalibacterium duncaniae sp. nov., Faecalibacterium hattorii sp. nov. and Faecalibacterium gallinarum sp. nov. .</title>
        <authorList>
            <person name="Sakamoto M."/>
            <person name="Sakurai N."/>
            <person name="Tanno H."/>
            <person name="Iino T."/>
            <person name="Ohkuma M."/>
            <person name="Endo A."/>
        </authorList>
    </citation>
    <scope>NUCLEOTIDE SEQUENCE</scope>
    <source>
        <strain evidence="5">JCM 17207</strain>
    </source>
</reference>
<dbReference type="CDD" id="cd04496">
    <property type="entry name" value="SSB_OBF"/>
    <property type="match status" value="1"/>
</dbReference>
<evidence type="ECO:0000313" key="6">
    <source>
        <dbReference type="Proteomes" id="UP001055185"/>
    </source>
</evidence>
<feature type="compositionally biased region" description="Acidic residues" evidence="4">
    <location>
        <begin position="149"/>
        <end position="159"/>
    </location>
</feature>
<dbReference type="PROSITE" id="PS50935">
    <property type="entry name" value="SSB"/>
    <property type="match status" value="1"/>
</dbReference>
<dbReference type="AlphaFoldDB" id="A0AA37IWU3"/>
<evidence type="ECO:0000256" key="1">
    <source>
        <dbReference type="ARBA" id="ARBA00023125"/>
    </source>
</evidence>
<dbReference type="PANTHER" id="PTHR10302">
    <property type="entry name" value="SINGLE-STRANDED DNA-BINDING PROTEIN"/>
    <property type="match status" value="1"/>
</dbReference>
<gene>
    <name evidence="5" type="primary">ssb</name>
    <name evidence="5" type="ORF">JCM17207_03980</name>
</gene>
<comment type="caution">
    <text evidence="5">The sequence shown here is derived from an EMBL/GenBank/DDBJ whole genome shotgun (WGS) entry which is preliminary data.</text>
</comment>
<evidence type="ECO:0000256" key="4">
    <source>
        <dbReference type="SAM" id="MobiDB-lite"/>
    </source>
</evidence>
<feature type="region of interest" description="Disordered" evidence="4">
    <location>
        <begin position="105"/>
        <end position="159"/>
    </location>
</feature>
<dbReference type="InterPro" id="IPR011344">
    <property type="entry name" value="ssDNA-bd"/>
</dbReference>
<dbReference type="Pfam" id="PF00436">
    <property type="entry name" value="SSB"/>
    <property type="match status" value="1"/>
</dbReference>
<dbReference type="NCBIfam" id="TIGR00621">
    <property type="entry name" value="ssb"/>
    <property type="match status" value="1"/>
</dbReference>
<evidence type="ECO:0000256" key="3">
    <source>
        <dbReference type="PIRNR" id="PIRNR002070"/>
    </source>
</evidence>
<dbReference type="EMBL" id="BQKV01000018">
    <property type="protein sequence ID" value="GJN63773.1"/>
    <property type="molecule type" value="Genomic_DNA"/>
</dbReference>
<dbReference type="Gene3D" id="2.40.50.140">
    <property type="entry name" value="Nucleic acid-binding proteins"/>
    <property type="match status" value="1"/>
</dbReference>
<accession>A0AA37IWU3</accession>